<evidence type="ECO:0000256" key="1">
    <source>
        <dbReference type="ARBA" id="ARBA00022729"/>
    </source>
</evidence>
<dbReference type="Gene3D" id="3.40.190.10">
    <property type="entry name" value="Periplasmic binding protein-like II"/>
    <property type="match status" value="2"/>
</dbReference>
<dbReference type="Pfam" id="PF00497">
    <property type="entry name" value="SBP_bac_3"/>
    <property type="match status" value="1"/>
</dbReference>
<evidence type="ECO:0000313" key="3">
    <source>
        <dbReference type="EMBL" id="AMK11356.1"/>
    </source>
</evidence>
<dbReference type="SUPFAM" id="SSF53850">
    <property type="entry name" value="Periplasmic binding protein-like II"/>
    <property type="match status" value="1"/>
</dbReference>
<evidence type="ECO:0000259" key="2">
    <source>
        <dbReference type="SMART" id="SM00062"/>
    </source>
</evidence>
<proteinExistence type="predicted"/>
<dbReference type="PANTHER" id="PTHR35936">
    <property type="entry name" value="MEMBRANE-BOUND LYTIC MUREIN TRANSGLYCOSYLASE F"/>
    <property type="match status" value="1"/>
</dbReference>
<dbReference type="CDD" id="cd13704">
    <property type="entry name" value="PBP2_HisK"/>
    <property type="match status" value="1"/>
</dbReference>
<organism evidence="3 4">
    <name type="scientific">Pseudodesulfovibrio indicus</name>
    <dbReference type="NCBI Taxonomy" id="1716143"/>
    <lineage>
        <taxon>Bacteria</taxon>
        <taxon>Pseudomonadati</taxon>
        <taxon>Thermodesulfobacteriota</taxon>
        <taxon>Desulfovibrionia</taxon>
        <taxon>Desulfovibrionales</taxon>
        <taxon>Desulfovibrionaceae</taxon>
    </lineage>
</organism>
<keyword evidence="1" id="KW-0732">Signal</keyword>
<name>A0ABN4M032_9BACT</name>
<accession>A0ABN4M032</accession>
<gene>
    <name evidence="3" type="ORF">AWY79_09625</name>
</gene>
<reference evidence="3 4" key="1">
    <citation type="journal article" date="2016" name="Front. Microbiol.">
        <title>Genome Sequence of the Piezophilic, Mesophilic Sulfate-Reducing Bacterium Desulfovibrio indicus J2T.</title>
        <authorList>
            <person name="Cao J."/>
            <person name="Maignien L."/>
            <person name="Shao Z."/>
            <person name="Alain K."/>
            <person name="Jebbar M."/>
        </authorList>
    </citation>
    <scope>NUCLEOTIDE SEQUENCE [LARGE SCALE GENOMIC DNA]</scope>
    <source>
        <strain evidence="3 4">J2</strain>
    </source>
</reference>
<dbReference type="EMBL" id="CP014206">
    <property type="protein sequence ID" value="AMK11356.1"/>
    <property type="molecule type" value="Genomic_DNA"/>
</dbReference>
<keyword evidence="4" id="KW-1185">Reference proteome</keyword>
<dbReference type="Proteomes" id="UP000055611">
    <property type="component" value="Chromosome"/>
</dbReference>
<evidence type="ECO:0000313" key="4">
    <source>
        <dbReference type="Proteomes" id="UP000055611"/>
    </source>
</evidence>
<dbReference type="PANTHER" id="PTHR35936:SF35">
    <property type="entry name" value="L-CYSTINE-BINDING PROTEIN TCYJ"/>
    <property type="match status" value="1"/>
</dbReference>
<feature type="domain" description="Solute-binding protein family 3/N-terminal" evidence="2">
    <location>
        <begin position="1"/>
        <end position="217"/>
    </location>
</feature>
<sequence>MALGYPPYQYLDEGGEPDGLDVEVARMVFERMGAKPAFEPGIWDNVVASLRLDRLDCVAGMEINDERRVFFDFTTPYYSRRVVLFVRAEDRSINGLKDLHLKAVAGDRHSFVERRLQEEGLLRTVRIVKTRTKDESMRMLLQGNVIAVIAPRAVGLSLARRYGMAVRVIDVGDPGSPVGFAVAKGNAELRDRMENALRELEQSGLLQPVLDKWLGSSW</sequence>
<protein>
    <recommendedName>
        <fullName evidence="2">Solute-binding protein family 3/N-terminal domain-containing protein</fullName>
    </recommendedName>
</protein>
<dbReference type="InterPro" id="IPR001638">
    <property type="entry name" value="Solute-binding_3/MltF_N"/>
</dbReference>
<dbReference type="SMART" id="SM00062">
    <property type="entry name" value="PBPb"/>
    <property type="match status" value="1"/>
</dbReference>